<dbReference type="InterPro" id="IPR053017">
    <property type="entry name" value="Mito_Cit/Oxoglu_Carrier"/>
</dbReference>
<dbReference type="PANTHER" id="PTHR46982">
    <property type="entry name" value="CITRATE/OXOGLUTARATE CARRIER PROTEIN"/>
    <property type="match status" value="1"/>
</dbReference>
<feature type="repeat" description="Solcar" evidence="5">
    <location>
        <begin position="217"/>
        <end position="301"/>
    </location>
</feature>
<dbReference type="OrthoDB" id="10253709at2759"/>
<dbReference type="SUPFAM" id="SSF103506">
    <property type="entry name" value="Mitochondrial carrier"/>
    <property type="match status" value="1"/>
</dbReference>
<keyword evidence="9" id="KW-1185">Reference proteome</keyword>
<name>A0A9W8DVN4_9FUNG</name>
<proteinExistence type="inferred from homology"/>
<dbReference type="GO" id="GO:0006843">
    <property type="term" value="P:mitochondrial citrate transmembrane transport"/>
    <property type="evidence" value="ECO:0007669"/>
    <property type="project" value="TreeGrafter"/>
</dbReference>
<dbReference type="GO" id="GO:0015742">
    <property type="term" value="P:alpha-ketoglutarate transport"/>
    <property type="evidence" value="ECO:0007669"/>
    <property type="project" value="TreeGrafter"/>
</dbReference>
<evidence type="ECO:0000313" key="8">
    <source>
        <dbReference type="EMBL" id="KAJ1920162.1"/>
    </source>
</evidence>
<keyword evidence="3" id="KW-1133">Transmembrane helix</keyword>
<keyword evidence="2 5" id="KW-0812">Transmembrane</keyword>
<gene>
    <name evidence="8" type="ORF">H4219_001535</name>
</gene>
<dbReference type="PROSITE" id="PS50920">
    <property type="entry name" value="SOLCAR"/>
    <property type="match status" value="2"/>
</dbReference>
<accession>A0A9W8DVN4</accession>
<dbReference type="GO" id="GO:0005739">
    <property type="term" value="C:mitochondrion"/>
    <property type="evidence" value="ECO:0007669"/>
    <property type="project" value="TreeGrafter"/>
</dbReference>
<sequence length="309" mass="33528">MSATKPTLNENEQAGSPTPVEKKSISWRNIAIGGAIQTFEVSTLGQPFEVLKTHLAAHRGDNLATAFKKTYARGGVAGFYQGLIPWAWIEAATKGGVLLFTSSELEYHARRAGVSQSMAGVLGGMGGGVAQAYTTMGFCTFMKTVEVTRHKMPGENVSTWNVAYQVFQKEGIRGLNKGVSAVALRQMTNWGSRLGIARVTESVIRGSDKNRKLTVPERILASAVGGALACWNQPLEVIRVEMQSQAKAADRPKNLNIFSTGKYIYDRNGVLGFYRGVTPRIGLSVYLTICMVFGGDSVKAYFSEKSKNK</sequence>
<reference evidence="8" key="1">
    <citation type="submission" date="2022-07" db="EMBL/GenBank/DDBJ databases">
        <title>Phylogenomic reconstructions and comparative analyses of Kickxellomycotina fungi.</title>
        <authorList>
            <person name="Reynolds N.K."/>
            <person name="Stajich J.E."/>
            <person name="Barry K."/>
            <person name="Grigoriev I.V."/>
            <person name="Crous P."/>
            <person name="Smith M.E."/>
        </authorList>
    </citation>
    <scope>NUCLEOTIDE SEQUENCE</scope>
    <source>
        <strain evidence="8">NBRC 100468</strain>
    </source>
</reference>
<evidence type="ECO:0000313" key="9">
    <source>
        <dbReference type="Proteomes" id="UP001150538"/>
    </source>
</evidence>
<dbReference type="Proteomes" id="UP001150538">
    <property type="component" value="Unassembled WGS sequence"/>
</dbReference>
<feature type="compositionally biased region" description="Polar residues" evidence="7">
    <location>
        <begin position="1"/>
        <end position="16"/>
    </location>
</feature>
<dbReference type="GO" id="GO:0005371">
    <property type="term" value="F:tricarboxylate secondary active transmembrane transporter activity"/>
    <property type="evidence" value="ECO:0007669"/>
    <property type="project" value="TreeGrafter"/>
</dbReference>
<dbReference type="EMBL" id="JANBPU010000017">
    <property type="protein sequence ID" value="KAJ1920162.1"/>
    <property type="molecule type" value="Genomic_DNA"/>
</dbReference>
<evidence type="ECO:0000256" key="3">
    <source>
        <dbReference type="ARBA" id="ARBA00022989"/>
    </source>
</evidence>
<dbReference type="AlphaFoldDB" id="A0A9W8DVN4"/>
<dbReference type="Gene3D" id="1.50.40.10">
    <property type="entry name" value="Mitochondrial carrier domain"/>
    <property type="match status" value="2"/>
</dbReference>
<keyword evidence="6" id="KW-0813">Transport</keyword>
<evidence type="ECO:0000256" key="2">
    <source>
        <dbReference type="ARBA" id="ARBA00022692"/>
    </source>
</evidence>
<dbReference type="Pfam" id="PF00153">
    <property type="entry name" value="Mito_carr"/>
    <property type="match status" value="3"/>
</dbReference>
<comment type="caution">
    <text evidence="8">The sequence shown here is derived from an EMBL/GenBank/DDBJ whole genome shotgun (WGS) entry which is preliminary data.</text>
</comment>
<evidence type="ECO:0000256" key="4">
    <source>
        <dbReference type="ARBA" id="ARBA00023136"/>
    </source>
</evidence>
<evidence type="ECO:0000256" key="5">
    <source>
        <dbReference type="PROSITE-ProRule" id="PRU00282"/>
    </source>
</evidence>
<feature type="repeat" description="Solcar" evidence="5">
    <location>
        <begin position="118"/>
        <end position="203"/>
    </location>
</feature>
<evidence type="ECO:0000256" key="1">
    <source>
        <dbReference type="ARBA" id="ARBA00004141"/>
    </source>
</evidence>
<feature type="region of interest" description="Disordered" evidence="7">
    <location>
        <begin position="1"/>
        <end position="21"/>
    </location>
</feature>
<evidence type="ECO:0000256" key="7">
    <source>
        <dbReference type="SAM" id="MobiDB-lite"/>
    </source>
</evidence>
<protein>
    <submittedName>
        <fullName evidence="8">Uncharacterized protein</fullName>
    </submittedName>
</protein>
<dbReference type="InterPro" id="IPR023395">
    <property type="entry name" value="MCP_dom_sf"/>
</dbReference>
<dbReference type="FunFam" id="1.50.40.10:FF:000078">
    <property type="entry name" value="Mitochondrial DNA replication protein YHM2"/>
    <property type="match status" value="1"/>
</dbReference>
<comment type="subcellular location">
    <subcellularLocation>
        <location evidence="1">Membrane</location>
        <topology evidence="1">Multi-pass membrane protein</topology>
    </subcellularLocation>
</comment>
<dbReference type="PANTHER" id="PTHR46982:SF1">
    <property type="entry name" value="CITRATE_OXOGLUTARATE CARRIER PROTEIN"/>
    <property type="match status" value="1"/>
</dbReference>
<keyword evidence="4 5" id="KW-0472">Membrane</keyword>
<comment type="similarity">
    <text evidence="6">Belongs to the mitochondrial carrier (TC 2.A.29) family.</text>
</comment>
<dbReference type="InterPro" id="IPR018108">
    <property type="entry name" value="MCP_transmembrane"/>
</dbReference>
<organism evidence="8 9">
    <name type="scientific">Mycoemilia scoparia</name>
    <dbReference type="NCBI Taxonomy" id="417184"/>
    <lineage>
        <taxon>Eukaryota</taxon>
        <taxon>Fungi</taxon>
        <taxon>Fungi incertae sedis</taxon>
        <taxon>Zoopagomycota</taxon>
        <taxon>Kickxellomycotina</taxon>
        <taxon>Kickxellomycetes</taxon>
        <taxon>Kickxellales</taxon>
        <taxon>Kickxellaceae</taxon>
        <taxon>Mycoemilia</taxon>
    </lineage>
</organism>
<evidence type="ECO:0000256" key="6">
    <source>
        <dbReference type="RuleBase" id="RU000488"/>
    </source>
</evidence>
<dbReference type="GO" id="GO:0016020">
    <property type="term" value="C:membrane"/>
    <property type="evidence" value="ECO:0007669"/>
    <property type="project" value="UniProtKB-SubCell"/>
</dbReference>